<name>A0A2Z6JKH8_9VIRU</name>
<sequence length="403" mass="44593">MSHSEEEVRVEFGPIDRTAAAAGPSAQLHGTTTEREAQEEVTRMVQPLRNQGLNTEVFTLASIYDVGLTGDGFCKLARGFLSITDEDIQESLLLAGQKKGKLGPLRRVSVREFVDFLKWLKDTGGQAEARAIHRQGKLKKKASEGQSAEDLTLLQVFNLMLQDMSQAIKKERSIRDEEIYALRSKMRRLERQRDAKILEIREEYSPASNFKEPESDEVGRLSYDIYVQRAKEAGHTWLPKNAAGLKAARDLYGQEVRNRQMMTCAAVPTARPLMFEYLRKKILQFDAAADTKQAETFRNYMAAIGGPGVDATPAGGETEAGQPRPGGETAPPRDIAGDMASEEESESRYSEGSSPIGVEGTSRAGEGIRAARRARKRGPVDREDQGASPLRTRKGTEYGRGQK</sequence>
<organism evidence="2">
    <name type="scientific">Gevuina avellana amalgavirus 1</name>
    <dbReference type="NCBI Taxonomy" id="2058875"/>
    <lineage>
        <taxon>Viruses</taxon>
        <taxon>Riboviria</taxon>
        <taxon>Orthornavirae</taxon>
        <taxon>Pisuviricota</taxon>
        <taxon>Duplopiviricetes</taxon>
        <taxon>Durnavirales</taxon>
        <taxon>Amalgaviridae</taxon>
    </lineage>
</organism>
<feature type="region of interest" description="Disordered" evidence="1">
    <location>
        <begin position="308"/>
        <end position="403"/>
    </location>
</feature>
<protein>
    <submittedName>
        <fullName evidence="2">ORF1p</fullName>
    </submittedName>
</protein>
<dbReference type="EMBL" id="BK010351">
    <property type="protein sequence ID" value="DAB41732.1"/>
    <property type="molecule type" value="Transcribed_RNA"/>
</dbReference>
<accession>A0A2Z6JKH8</accession>
<proteinExistence type="predicted"/>
<evidence type="ECO:0000313" key="2">
    <source>
        <dbReference type="EMBL" id="DAB41732.1"/>
    </source>
</evidence>
<reference evidence="2" key="1">
    <citation type="journal article" date="2016" name="Virology">
        <title>A +1 ribosomal frameshifting motif prevalent among plant amalgaviruses.</title>
        <authorList>
            <person name="Nibert M.L."/>
            <person name="Pyle J.D."/>
            <person name="Firth A.E."/>
        </authorList>
    </citation>
    <scope>NUCLEOTIDE SEQUENCE</scope>
</reference>
<evidence type="ECO:0000256" key="1">
    <source>
        <dbReference type="SAM" id="MobiDB-lite"/>
    </source>
</evidence>